<dbReference type="Gene3D" id="2.80.10.50">
    <property type="match status" value="2"/>
</dbReference>
<dbReference type="PROSITE" id="PS51762">
    <property type="entry name" value="GH16_2"/>
    <property type="match status" value="1"/>
</dbReference>
<dbReference type="SUPFAM" id="SSF50370">
    <property type="entry name" value="Ricin B-like lectins"/>
    <property type="match status" value="1"/>
</dbReference>
<dbReference type="PROSITE" id="PS50231">
    <property type="entry name" value="RICIN_B_LECTIN"/>
    <property type="match status" value="1"/>
</dbReference>
<dbReference type="CDD" id="cd08023">
    <property type="entry name" value="GH16_laminarinase_like"/>
    <property type="match status" value="1"/>
</dbReference>
<feature type="chain" id="PRO_5037207907" evidence="2">
    <location>
        <begin position="33"/>
        <end position="415"/>
    </location>
</feature>
<dbReference type="InterPro" id="IPR013320">
    <property type="entry name" value="ConA-like_dom_sf"/>
</dbReference>
<gene>
    <name evidence="4" type="ORF">I4J89_09940</name>
</gene>
<reference evidence="4" key="1">
    <citation type="submission" date="2020-11" db="EMBL/GenBank/DDBJ databases">
        <title>Isolation and identification of active actinomycetes.</title>
        <authorList>
            <person name="Sun X."/>
        </authorList>
    </citation>
    <scope>NUCLEOTIDE SEQUENCE</scope>
    <source>
        <strain evidence="4">NEAU-A11</strain>
    </source>
</reference>
<keyword evidence="5" id="KW-1185">Reference proteome</keyword>
<proteinExistence type="inferred from homology"/>
<dbReference type="Pfam" id="PF00652">
    <property type="entry name" value="Ricin_B_lectin"/>
    <property type="match status" value="1"/>
</dbReference>
<dbReference type="InterPro" id="IPR035992">
    <property type="entry name" value="Ricin_B-like_lectins"/>
</dbReference>
<protein>
    <submittedName>
        <fullName evidence="4">Family 16 glycosylhydrolase</fullName>
    </submittedName>
</protein>
<feature type="domain" description="GH16" evidence="3">
    <location>
        <begin position="28"/>
        <end position="282"/>
    </location>
</feature>
<accession>A0A931C955</accession>
<feature type="signal peptide" evidence="2">
    <location>
        <begin position="1"/>
        <end position="32"/>
    </location>
</feature>
<dbReference type="Gene3D" id="2.60.120.200">
    <property type="match status" value="1"/>
</dbReference>
<name>A0A931C955_9ACTN</name>
<sequence>MRKLRLLLGAATVALTLAGALTVASSGDTAEAAIGPVTWSDEFNGAAGTSVDGSKWNFDVGGGGFGNSELQYYTNSTNNVRQDGQGHLAITARRENPANYQCWYGTCQYTSGRILTSGKFTQRYGRFEASIKVPKGQGIWPAFWMLGDNLGSVGWPQSGEIDIMENVGKEPNKLYGTIHGPGYSGGSAIGGSRTLSAPLGDAFHQYAVEWSPNLIIWYLDGSEYFRVTPASLGGRQWVFDHPFFMILNVAVGGNWPGSPDASTSFPQTMLVDYVRVSAWNEGTTPPPATGTALKSNFNGRCIDIPGGNAVDGARLQMWDCNGSGAQKWTFNSDGTLRALGKCMDPAGGALANGTPIQLVTCNGNPVQRFTLSAAGDLVNVSSNRCVDIAEWNNTNGARLQLWDCGGTANQKWTRA</sequence>
<evidence type="ECO:0000313" key="5">
    <source>
        <dbReference type="Proteomes" id="UP000598146"/>
    </source>
</evidence>
<organism evidence="4 5">
    <name type="scientific">Actinoplanes aureus</name>
    <dbReference type="NCBI Taxonomy" id="2792083"/>
    <lineage>
        <taxon>Bacteria</taxon>
        <taxon>Bacillati</taxon>
        <taxon>Actinomycetota</taxon>
        <taxon>Actinomycetes</taxon>
        <taxon>Micromonosporales</taxon>
        <taxon>Micromonosporaceae</taxon>
        <taxon>Actinoplanes</taxon>
    </lineage>
</organism>
<evidence type="ECO:0000256" key="2">
    <source>
        <dbReference type="SAM" id="SignalP"/>
    </source>
</evidence>
<dbReference type="InterPro" id="IPR000757">
    <property type="entry name" value="Beta-glucanase-like"/>
</dbReference>
<evidence type="ECO:0000313" key="4">
    <source>
        <dbReference type="EMBL" id="MBG0561783.1"/>
    </source>
</evidence>
<evidence type="ECO:0000256" key="1">
    <source>
        <dbReference type="ARBA" id="ARBA00006865"/>
    </source>
</evidence>
<comment type="similarity">
    <text evidence="1">Belongs to the glycosyl hydrolase 16 family.</text>
</comment>
<dbReference type="AlphaFoldDB" id="A0A931C955"/>
<keyword evidence="2" id="KW-0732">Signal</keyword>
<dbReference type="Proteomes" id="UP000598146">
    <property type="component" value="Unassembled WGS sequence"/>
</dbReference>
<dbReference type="InterPro" id="IPR000772">
    <property type="entry name" value="Ricin_B_lectin"/>
</dbReference>
<dbReference type="GO" id="GO:0004553">
    <property type="term" value="F:hydrolase activity, hydrolyzing O-glycosyl compounds"/>
    <property type="evidence" value="ECO:0007669"/>
    <property type="project" value="InterPro"/>
</dbReference>
<comment type="caution">
    <text evidence="4">The sequence shown here is derived from an EMBL/GenBank/DDBJ whole genome shotgun (WGS) entry which is preliminary data.</text>
</comment>
<dbReference type="EMBL" id="JADQTO010000004">
    <property type="protein sequence ID" value="MBG0561783.1"/>
    <property type="molecule type" value="Genomic_DNA"/>
</dbReference>
<dbReference type="PANTHER" id="PTHR10963">
    <property type="entry name" value="GLYCOSYL HYDROLASE-RELATED"/>
    <property type="match status" value="1"/>
</dbReference>
<dbReference type="InterPro" id="IPR050546">
    <property type="entry name" value="Glycosyl_Hydrlase_16"/>
</dbReference>
<dbReference type="RefSeq" id="WP_196413582.1">
    <property type="nucleotide sequence ID" value="NZ_JADQTO010000004.1"/>
</dbReference>
<evidence type="ECO:0000259" key="3">
    <source>
        <dbReference type="PROSITE" id="PS51762"/>
    </source>
</evidence>
<dbReference type="SUPFAM" id="SSF49899">
    <property type="entry name" value="Concanavalin A-like lectins/glucanases"/>
    <property type="match status" value="1"/>
</dbReference>
<dbReference type="PANTHER" id="PTHR10963:SF55">
    <property type="entry name" value="GLYCOSIDE HYDROLASE FAMILY 16 PROTEIN"/>
    <property type="match status" value="1"/>
</dbReference>
<dbReference type="GO" id="GO:0005975">
    <property type="term" value="P:carbohydrate metabolic process"/>
    <property type="evidence" value="ECO:0007669"/>
    <property type="project" value="InterPro"/>
</dbReference>
<dbReference type="SMART" id="SM00458">
    <property type="entry name" value="RICIN"/>
    <property type="match status" value="1"/>
</dbReference>
<dbReference type="Pfam" id="PF00722">
    <property type="entry name" value="Glyco_hydro_16"/>
    <property type="match status" value="1"/>
</dbReference>